<dbReference type="EMBL" id="CP036265">
    <property type="protein sequence ID" value="QDT14673.1"/>
    <property type="molecule type" value="Genomic_DNA"/>
</dbReference>
<name>A0A517P5L7_9PLAN</name>
<keyword evidence="2" id="KW-1185">Reference proteome</keyword>
<organism evidence="1 2">
    <name type="scientific">Alienimonas californiensis</name>
    <dbReference type="NCBI Taxonomy" id="2527989"/>
    <lineage>
        <taxon>Bacteria</taxon>
        <taxon>Pseudomonadati</taxon>
        <taxon>Planctomycetota</taxon>
        <taxon>Planctomycetia</taxon>
        <taxon>Planctomycetales</taxon>
        <taxon>Planctomycetaceae</taxon>
        <taxon>Alienimonas</taxon>
    </lineage>
</organism>
<dbReference type="AlphaFoldDB" id="A0A517P5L7"/>
<protein>
    <submittedName>
        <fullName evidence="1">Uncharacterized protein</fullName>
    </submittedName>
</protein>
<accession>A0A517P5L7</accession>
<reference evidence="1 2" key="1">
    <citation type="submission" date="2019-02" db="EMBL/GenBank/DDBJ databases">
        <title>Deep-cultivation of Planctomycetes and their phenomic and genomic characterization uncovers novel biology.</title>
        <authorList>
            <person name="Wiegand S."/>
            <person name="Jogler M."/>
            <person name="Boedeker C."/>
            <person name="Pinto D."/>
            <person name="Vollmers J."/>
            <person name="Rivas-Marin E."/>
            <person name="Kohn T."/>
            <person name="Peeters S.H."/>
            <person name="Heuer A."/>
            <person name="Rast P."/>
            <person name="Oberbeckmann S."/>
            <person name="Bunk B."/>
            <person name="Jeske O."/>
            <person name="Meyerdierks A."/>
            <person name="Storesund J.E."/>
            <person name="Kallscheuer N."/>
            <person name="Luecker S."/>
            <person name="Lage O.M."/>
            <person name="Pohl T."/>
            <person name="Merkel B.J."/>
            <person name="Hornburger P."/>
            <person name="Mueller R.-W."/>
            <person name="Bruemmer F."/>
            <person name="Labrenz M."/>
            <person name="Spormann A.M."/>
            <person name="Op den Camp H."/>
            <person name="Overmann J."/>
            <person name="Amann R."/>
            <person name="Jetten M.S.M."/>
            <person name="Mascher T."/>
            <person name="Medema M.H."/>
            <person name="Devos D.P."/>
            <person name="Kaster A.-K."/>
            <person name="Ovreas L."/>
            <person name="Rohde M."/>
            <person name="Galperin M.Y."/>
            <person name="Jogler C."/>
        </authorList>
    </citation>
    <scope>NUCLEOTIDE SEQUENCE [LARGE SCALE GENOMIC DNA]</scope>
    <source>
        <strain evidence="1 2">CA12</strain>
    </source>
</reference>
<evidence type="ECO:0000313" key="2">
    <source>
        <dbReference type="Proteomes" id="UP000318741"/>
    </source>
</evidence>
<evidence type="ECO:0000313" key="1">
    <source>
        <dbReference type="EMBL" id="QDT14673.1"/>
    </source>
</evidence>
<dbReference type="KEGG" id="acaf:CA12_07500"/>
<sequence length="74" mass="8424">MKDMATLAEFDVRPGEWARVVFNARYADFDNGQWSYARHTINVAAVDPFAAEAGEDFFLSRDPATEVLNLARLW</sequence>
<proteinExistence type="predicted"/>
<dbReference type="Proteomes" id="UP000318741">
    <property type="component" value="Chromosome"/>
</dbReference>
<gene>
    <name evidence="1" type="ORF">CA12_07500</name>
</gene>